<gene>
    <name evidence="2" type="ORF">BDV98DRAFT_643156</name>
</gene>
<protein>
    <submittedName>
        <fullName evidence="2">Uncharacterized protein</fullName>
    </submittedName>
</protein>
<dbReference type="Gene3D" id="1.20.1280.50">
    <property type="match status" value="1"/>
</dbReference>
<organism evidence="2 3">
    <name type="scientific">Pterulicium gracile</name>
    <dbReference type="NCBI Taxonomy" id="1884261"/>
    <lineage>
        <taxon>Eukaryota</taxon>
        <taxon>Fungi</taxon>
        <taxon>Dikarya</taxon>
        <taxon>Basidiomycota</taxon>
        <taxon>Agaricomycotina</taxon>
        <taxon>Agaricomycetes</taxon>
        <taxon>Agaricomycetidae</taxon>
        <taxon>Agaricales</taxon>
        <taxon>Pleurotineae</taxon>
        <taxon>Pterulaceae</taxon>
        <taxon>Pterulicium</taxon>
    </lineage>
</organism>
<dbReference type="OrthoDB" id="3266451at2759"/>
<evidence type="ECO:0000313" key="3">
    <source>
        <dbReference type="Proteomes" id="UP000305067"/>
    </source>
</evidence>
<reference evidence="2 3" key="1">
    <citation type="journal article" date="2019" name="Nat. Ecol. Evol.">
        <title>Megaphylogeny resolves global patterns of mushroom evolution.</title>
        <authorList>
            <person name="Varga T."/>
            <person name="Krizsan K."/>
            <person name="Foldi C."/>
            <person name="Dima B."/>
            <person name="Sanchez-Garcia M."/>
            <person name="Sanchez-Ramirez S."/>
            <person name="Szollosi G.J."/>
            <person name="Szarkandi J.G."/>
            <person name="Papp V."/>
            <person name="Albert L."/>
            <person name="Andreopoulos W."/>
            <person name="Angelini C."/>
            <person name="Antonin V."/>
            <person name="Barry K.W."/>
            <person name="Bougher N.L."/>
            <person name="Buchanan P."/>
            <person name="Buyck B."/>
            <person name="Bense V."/>
            <person name="Catcheside P."/>
            <person name="Chovatia M."/>
            <person name="Cooper J."/>
            <person name="Damon W."/>
            <person name="Desjardin D."/>
            <person name="Finy P."/>
            <person name="Geml J."/>
            <person name="Haridas S."/>
            <person name="Hughes K."/>
            <person name="Justo A."/>
            <person name="Karasinski D."/>
            <person name="Kautmanova I."/>
            <person name="Kiss B."/>
            <person name="Kocsube S."/>
            <person name="Kotiranta H."/>
            <person name="LaButti K.M."/>
            <person name="Lechner B.E."/>
            <person name="Liimatainen K."/>
            <person name="Lipzen A."/>
            <person name="Lukacs Z."/>
            <person name="Mihaltcheva S."/>
            <person name="Morgado L.N."/>
            <person name="Niskanen T."/>
            <person name="Noordeloos M.E."/>
            <person name="Ohm R.A."/>
            <person name="Ortiz-Santana B."/>
            <person name="Ovrebo C."/>
            <person name="Racz N."/>
            <person name="Riley R."/>
            <person name="Savchenko A."/>
            <person name="Shiryaev A."/>
            <person name="Soop K."/>
            <person name="Spirin V."/>
            <person name="Szebenyi C."/>
            <person name="Tomsovsky M."/>
            <person name="Tulloss R.E."/>
            <person name="Uehling J."/>
            <person name="Grigoriev I.V."/>
            <person name="Vagvolgyi C."/>
            <person name="Papp T."/>
            <person name="Martin F.M."/>
            <person name="Miettinen O."/>
            <person name="Hibbett D.S."/>
            <person name="Nagy L.G."/>
        </authorList>
    </citation>
    <scope>NUCLEOTIDE SEQUENCE [LARGE SCALE GENOMIC DNA]</scope>
    <source>
        <strain evidence="2 3">CBS 309.79</strain>
    </source>
</reference>
<accession>A0A5C3Q549</accession>
<keyword evidence="3" id="KW-1185">Reference proteome</keyword>
<feature type="coiled-coil region" evidence="1">
    <location>
        <begin position="38"/>
        <end position="65"/>
    </location>
</feature>
<name>A0A5C3Q549_9AGAR</name>
<proteinExistence type="predicted"/>
<dbReference type="AlphaFoldDB" id="A0A5C3Q549"/>
<dbReference type="Proteomes" id="UP000305067">
    <property type="component" value="Unassembled WGS sequence"/>
</dbReference>
<dbReference type="STRING" id="1884261.A0A5C3Q549"/>
<sequence>MAPILCRQCGSLDAGSYTSDLGSHLYRNQTLNFSPTELGSAEALLEELRARISAIQEAIDKLNTTKLIVVHHLNNQLNLVAPIHRLPDEVFLIIFQNAVESSFVAEPPSTARTRRALIEAFRTSAPWSCAAVCTHWRAISLSCPQLWSKVTHWNLRDLYSSSKLQPHCFMAFQTQRLISQLTRARNTPLSMCYGGTSGLWNQHTRRTEYHPSDLQTLREVLAVLPRCKALELRGDIPREYLPETPMDFHLLESVLIEGVDPVTEGFFLKAPELRSLVIIRFHRIDHISGTVPWAQITSLELRTGNVNVNADIQLDKLLRTLSLVPHLVSLTLESAYISAIPGHTNPIAPVILSQLRYLRAHTTNSRQLFKVLRAPKLRSLDTGDSFPRDNDELTSCVREAGSTSSITSLTIAISLLTPGYMDPEITVAKPDAVGALFLLLPFLQILRVHGVGSDFSKQHASSIALLESLTWPAPDTEVVQGSEGKTARVCPALAELHCFTDWRTVEDIPWELLRNLVESRIGLTGSGQEETVDELNSTTEDLNRRSWTHGSPLRLLAVANLPRDTADEVKERMGEDDPVLEHLNPTAMDALLWLFRSSGLVELRI</sequence>
<dbReference type="EMBL" id="ML178891">
    <property type="protein sequence ID" value="TFK95338.1"/>
    <property type="molecule type" value="Genomic_DNA"/>
</dbReference>
<keyword evidence="1" id="KW-0175">Coiled coil</keyword>
<evidence type="ECO:0000313" key="2">
    <source>
        <dbReference type="EMBL" id="TFK95338.1"/>
    </source>
</evidence>
<evidence type="ECO:0000256" key="1">
    <source>
        <dbReference type="SAM" id="Coils"/>
    </source>
</evidence>